<proteinExistence type="predicted"/>
<keyword evidence="1" id="KW-0560">Oxidoreductase</keyword>
<evidence type="ECO:0000256" key="1">
    <source>
        <dbReference type="ARBA" id="ARBA00023002"/>
    </source>
</evidence>
<dbReference type="Proteomes" id="UP000460362">
    <property type="component" value="Unassembled WGS sequence"/>
</dbReference>
<dbReference type="SUPFAM" id="SSF56176">
    <property type="entry name" value="FAD-binding/transporter-associated domain-like"/>
    <property type="match status" value="1"/>
</dbReference>
<evidence type="ECO:0000313" key="3">
    <source>
        <dbReference type="Proteomes" id="UP000460362"/>
    </source>
</evidence>
<dbReference type="GO" id="GO:0016491">
    <property type="term" value="F:oxidoreductase activity"/>
    <property type="evidence" value="ECO:0007669"/>
    <property type="project" value="UniProtKB-KW"/>
</dbReference>
<dbReference type="GO" id="GO:0050660">
    <property type="term" value="F:flavin adenine dinucleotide binding"/>
    <property type="evidence" value="ECO:0007669"/>
    <property type="project" value="InterPro"/>
</dbReference>
<dbReference type="Gene3D" id="3.30.43.10">
    <property type="entry name" value="Uridine Diphospho-n-acetylenolpyruvylglucosamine Reductase, domain 2"/>
    <property type="match status" value="1"/>
</dbReference>
<organism evidence="2 3">
    <name type="scientific">Mycobacterium bovis</name>
    <dbReference type="NCBI Taxonomy" id="1765"/>
    <lineage>
        <taxon>Bacteria</taxon>
        <taxon>Bacillati</taxon>
        <taxon>Actinomycetota</taxon>
        <taxon>Actinomycetes</taxon>
        <taxon>Mycobacteriales</taxon>
        <taxon>Mycobacteriaceae</taxon>
        <taxon>Mycobacterium</taxon>
        <taxon>Mycobacterium tuberculosis complex</taxon>
    </lineage>
</organism>
<protein>
    <submittedName>
        <fullName evidence="2">Uncharacterized protein</fullName>
    </submittedName>
</protein>
<dbReference type="EMBL" id="QFYW01000001">
    <property type="protein sequence ID" value="TXA07968.1"/>
    <property type="molecule type" value="Genomic_DNA"/>
</dbReference>
<dbReference type="InterPro" id="IPR016167">
    <property type="entry name" value="FAD-bd_PCMH_sub1"/>
</dbReference>
<sequence>MAVRGGGHSYIGASSANGAMVLDLLGLPGGVHFDSATRNVRCRPRPISMRSIKRWPVRAGRFRPAAARPWVWRV</sequence>
<gene>
    <name evidence="2" type="ORF">DKM16_07165</name>
</gene>
<dbReference type="AlphaFoldDB" id="A0AB74LPB2"/>
<comment type="caution">
    <text evidence="2">The sequence shown here is derived from an EMBL/GenBank/DDBJ whole genome shotgun (WGS) entry which is preliminary data.</text>
</comment>
<name>A0AB74LPB2_MYCBI</name>
<dbReference type="InterPro" id="IPR036318">
    <property type="entry name" value="FAD-bd_PCMH-like_sf"/>
</dbReference>
<evidence type="ECO:0000313" key="2">
    <source>
        <dbReference type="EMBL" id="TXA07968.1"/>
    </source>
</evidence>
<reference evidence="3" key="1">
    <citation type="journal article" date="2019" name="Sci. Rep.">
        <title>Genomic Polymorphism Associated with the Emergence of Virulent Isolates of Mycobacterium bovis in the Nile Delta.</title>
        <authorList>
            <person name="Abdelaal H.F.M."/>
            <person name="Spalink D."/>
            <person name="Amer A."/>
            <person name="Steinberg H."/>
            <person name="Hashish E.A."/>
            <person name="Nasr E.A."/>
            <person name="Talaat A.M."/>
        </authorList>
    </citation>
    <scope>NUCLEOTIDE SEQUENCE [LARGE SCALE GENOMIC DNA]</scope>
    <source>
        <strain evidence="3">MBE9</strain>
    </source>
</reference>
<accession>A0AB74LPB2</accession>